<comment type="cofactor">
    <cofactor evidence="1 10">
        <name>(R)-lipoate</name>
        <dbReference type="ChEBI" id="CHEBI:83088"/>
    </cofactor>
</comment>
<keyword evidence="4 10" id="KW-0808">Transferase</keyword>
<dbReference type="InterPro" id="IPR036625">
    <property type="entry name" value="E3-bd_dom_sf"/>
</dbReference>
<keyword evidence="6" id="KW-0809">Transit peptide</keyword>
<keyword evidence="8 10" id="KW-0012">Acyltransferase</keyword>
<dbReference type="GO" id="GO:0005759">
    <property type="term" value="C:mitochondrial matrix"/>
    <property type="evidence" value="ECO:0007669"/>
    <property type="project" value="UniProtKB-SubCell"/>
</dbReference>
<feature type="domain" description="Peripheral subunit-binding (PSBD)" evidence="13">
    <location>
        <begin position="289"/>
        <end position="326"/>
    </location>
</feature>
<dbReference type="SUPFAM" id="SSF51230">
    <property type="entry name" value="Single hybrid motif"/>
    <property type="match status" value="1"/>
</dbReference>
<evidence type="ECO:0000256" key="9">
    <source>
        <dbReference type="ARBA" id="ARBA00051775"/>
    </source>
</evidence>
<dbReference type="FunFam" id="3.30.559.10:FF:000027">
    <property type="entry name" value="Dihydrolipoamide acetyltransferase component of pyruvate dehydrogenase complex"/>
    <property type="match status" value="1"/>
</dbReference>
<evidence type="ECO:0000313" key="15">
    <source>
        <dbReference type="Proteomes" id="UP001633002"/>
    </source>
</evidence>
<gene>
    <name evidence="14" type="ORF">R1sor_018874</name>
</gene>
<dbReference type="InterPro" id="IPR003016">
    <property type="entry name" value="2-oxoA_DH_lipoyl-BS"/>
</dbReference>
<dbReference type="Gene3D" id="2.40.50.100">
    <property type="match status" value="1"/>
</dbReference>
<dbReference type="Gene3D" id="3.30.559.10">
    <property type="entry name" value="Chloramphenicol acetyltransferase-like domain"/>
    <property type="match status" value="1"/>
</dbReference>
<evidence type="ECO:0000256" key="10">
    <source>
        <dbReference type="RuleBase" id="RU003423"/>
    </source>
</evidence>
<accession>A0ABD3IDP5</accession>
<evidence type="ECO:0000256" key="8">
    <source>
        <dbReference type="ARBA" id="ARBA00023315"/>
    </source>
</evidence>
<comment type="subcellular location">
    <subcellularLocation>
        <location evidence="2">Mitochondrion matrix</location>
    </subcellularLocation>
</comment>
<evidence type="ECO:0000256" key="3">
    <source>
        <dbReference type="ARBA" id="ARBA00007317"/>
    </source>
</evidence>
<dbReference type="InterPro" id="IPR001078">
    <property type="entry name" value="2-oxoacid_DH_actylTfrase"/>
</dbReference>
<evidence type="ECO:0000256" key="6">
    <source>
        <dbReference type="ARBA" id="ARBA00022946"/>
    </source>
</evidence>
<dbReference type="InterPro" id="IPR023213">
    <property type="entry name" value="CAT-like_dom_sf"/>
</dbReference>
<feature type="compositionally biased region" description="Low complexity" evidence="11">
    <location>
        <begin position="353"/>
        <end position="363"/>
    </location>
</feature>
<evidence type="ECO:0000256" key="5">
    <source>
        <dbReference type="ARBA" id="ARBA00022823"/>
    </source>
</evidence>
<keyword evidence="5 10" id="KW-0450">Lipoyl</keyword>
<dbReference type="SUPFAM" id="SSF47005">
    <property type="entry name" value="Peripheral subunit-binding domain of 2-oxo acid dehydrogenase complex"/>
    <property type="match status" value="1"/>
</dbReference>
<dbReference type="Pfam" id="PF00364">
    <property type="entry name" value="Biotin_lipoyl"/>
    <property type="match status" value="1"/>
</dbReference>
<proteinExistence type="inferred from homology"/>
<organism evidence="14 15">
    <name type="scientific">Riccia sorocarpa</name>
    <dbReference type="NCBI Taxonomy" id="122646"/>
    <lineage>
        <taxon>Eukaryota</taxon>
        <taxon>Viridiplantae</taxon>
        <taxon>Streptophyta</taxon>
        <taxon>Embryophyta</taxon>
        <taxon>Marchantiophyta</taxon>
        <taxon>Marchantiopsida</taxon>
        <taxon>Marchantiidae</taxon>
        <taxon>Marchantiales</taxon>
        <taxon>Ricciaceae</taxon>
        <taxon>Riccia</taxon>
    </lineage>
</organism>
<dbReference type="CDD" id="cd06849">
    <property type="entry name" value="lipoyl_domain"/>
    <property type="match status" value="1"/>
</dbReference>
<keyword evidence="7" id="KW-0496">Mitochondrion</keyword>
<dbReference type="PANTHER" id="PTHR43178:SF14">
    <property type="entry name" value="LIPOAMIDE ACYLTRANSFERASE COMPONENT OF BRANCHED-CHAIN ALPHA-KETO ACID DEHYDROGENASE COMPLEX, MITOCHONDRIAL"/>
    <property type="match status" value="1"/>
</dbReference>
<dbReference type="EMBL" id="JBJQOH010000001">
    <property type="protein sequence ID" value="KAL3700852.1"/>
    <property type="molecule type" value="Genomic_DNA"/>
</dbReference>
<dbReference type="AlphaFoldDB" id="A0ABD3IDP5"/>
<dbReference type="FunFam" id="4.10.320.10:FF:000002">
    <property type="entry name" value="Dihydrolipoamide acetyltransferase component of pyruvate dehydrogenase complex"/>
    <property type="match status" value="1"/>
</dbReference>
<dbReference type="GO" id="GO:0005829">
    <property type="term" value="C:cytosol"/>
    <property type="evidence" value="ECO:0007669"/>
    <property type="project" value="UniProtKB-ARBA"/>
</dbReference>
<comment type="caution">
    <text evidence="14">The sequence shown here is derived from an EMBL/GenBank/DDBJ whole genome shotgun (WGS) entry which is preliminary data.</text>
</comment>
<evidence type="ECO:0000259" key="12">
    <source>
        <dbReference type="PROSITE" id="PS50968"/>
    </source>
</evidence>
<keyword evidence="15" id="KW-1185">Reference proteome</keyword>
<dbReference type="Proteomes" id="UP001633002">
    <property type="component" value="Unassembled WGS sequence"/>
</dbReference>
<reference evidence="14 15" key="1">
    <citation type="submission" date="2024-09" db="EMBL/GenBank/DDBJ databases">
        <title>Chromosome-scale assembly of Riccia sorocarpa.</title>
        <authorList>
            <person name="Paukszto L."/>
        </authorList>
    </citation>
    <scope>NUCLEOTIDE SEQUENCE [LARGE SCALE GENOMIC DNA]</scope>
    <source>
        <strain evidence="14">LP-2024</strain>
        <tissue evidence="14">Aerial parts of the thallus</tissue>
    </source>
</reference>
<dbReference type="InterPro" id="IPR011053">
    <property type="entry name" value="Single_hybrid_motif"/>
</dbReference>
<sequence>MSEIQYVDSSSATASLVANQPYESVNLQSLSDWPCSANASPKSQLDCTSGIRADCHSLPLLIGDDMHQSAAVQIAISLRLTACSLLHLLAPATILNWSLATGEKHEEDSSFNSFAPQSYAQTVVSTQRAIQRVQGVQCRRENVSLTSIPNWGAGHSCMHYSTVPEPKVNQGGIVPIPLAQTGEGIADCELLRWYVQEGDAVDEFQPLCEVQSDKASVEITSRYKGKVTRLLYIPGDIIKVGETLLELMVEEDHESSTATVAKDEKAGTEPVSQVSSHPADLVQKQKETLATPAVRNLANCYGIDLAAVSGTGKDGRILKEDVIRFALYKEELNEEVRGLTQESRGTEGTVLQSSPESSSSSSDSESDEVHEEDQFSTTSAKSPVEDHTKGDHIIPVRGFRRVMAKTMAAAVSIPHFHYTEEVEMNSIVQLKNSLKDVPSENGIKVTYLPFLIKALSLALLKYPVMNSTVNEDVSEIHVHASHNIGVGIASTSGLVVPKIKNVQRLSIMEIAEELARITRLAEGGKLSTEDVTGGTITVSNFGSIGGKYGAPILNVPEVAIVAIGRIQRLPRYNKDGILYPASIMGVTWGADHRVIDGATVARFCNEWKSLIEQPGRLLLNIK</sequence>
<feature type="region of interest" description="Disordered" evidence="11">
    <location>
        <begin position="336"/>
        <end position="390"/>
    </location>
</feature>
<dbReference type="PANTHER" id="PTHR43178">
    <property type="entry name" value="DIHYDROLIPOAMIDE ACETYLTRANSFERASE COMPONENT OF PYRUVATE DEHYDROGENASE COMPLEX"/>
    <property type="match status" value="1"/>
</dbReference>
<dbReference type="PROSITE" id="PS50968">
    <property type="entry name" value="BIOTINYL_LIPOYL"/>
    <property type="match status" value="1"/>
</dbReference>
<dbReference type="Pfam" id="PF02817">
    <property type="entry name" value="E3_binding"/>
    <property type="match status" value="1"/>
</dbReference>
<comment type="catalytic activity">
    <reaction evidence="9">
        <text>N(6)-[(R)-dihydrolipoyl]-L-lysyl-[protein] + 2-methylpropanoyl-CoA = N(6)-[(R)-S(8)-2-methylpropanoyldihydrolipoyl]-L-lysyl-[protein] + CoA</text>
        <dbReference type="Rhea" id="RHEA:18865"/>
        <dbReference type="Rhea" id="RHEA-COMP:10475"/>
        <dbReference type="Rhea" id="RHEA-COMP:10497"/>
        <dbReference type="ChEBI" id="CHEBI:57287"/>
        <dbReference type="ChEBI" id="CHEBI:57338"/>
        <dbReference type="ChEBI" id="CHEBI:83100"/>
        <dbReference type="ChEBI" id="CHEBI:83142"/>
        <dbReference type="EC" id="2.3.1.168"/>
    </reaction>
    <physiologicalReaction direction="left-to-right" evidence="9">
        <dbReference type="Rhea" id="RHEA:18866"/>
    </physiologicalReaction>
</comment>
<dbReference type="Gene3D" id="4.10.320.10">
    <property type="entry name" value="E3-binding domain"/>
    <property type="match status" value="1"/>
</dbReference>
<dbReference type="GO" id="GO:0043754">
    <property type="term" value="F:dihydrolipoamide branched chain acyltransferase activity"/>
    <property type="evidence" value="ECO:0007669"/>
    <property type="project" value="UniProtKB-EC"/>
</dbReference>
<dbReference type="InterPro" id="IPR050743">
    <property type="entry name" value="2-oxoacid_DH_E2_comp"/>
</dbReference>
<evidence type="ECO:0000313" key="14">
    <source>
        <dbReference type="EMBL" id="KAL3700852.1"/>
    </source>
</evidence>
<dbReference type="FunFam" id="2.40.50.100:FF:000013">
    <property type="entry name" value="Dihydrolipoamide acetyltransferase component of pyruvate dehydrogenase complex"/>
    <property type="match status" value="1"/>
</dbReference>
<evidence type="ECO:0000256" key="4">
    <source>
        <dbReference type="ARBA" id="ARBA00022679"/>
    </source>
</evidence>
<evidence type="ECO:0000256" key="2">
    <source>
        <dbReference type="ARBA" id="ARBA00004305"/>
    </source>
</evidence>
<evidence type="ECO:0000256" key="7">
    <source>
        <dbReference type="ARBA" id="ARBA00023128"/>
    </source>
</evidence>
<comment type="similarity">
    <text evidence="3 10">Belongs to the 2-oxoacid dehydrogenase family.</text>
</comment>
<dbReference type="PROSITE" id="PS51826">
    <property type="entry name" value="PSBD"/>
    <property type="match status" value="1"/>
</dbReference>
<feature type="domain" description="Lipoyl-binding" evidence="12">
    <location>
        <begin position="171"/>
        <end position="248"/>
    </location>
</feature>
<evidence type="ECO:0000256" key="1">
    <source>
        <dbReference type="ARBA" id="ARBA00001938"/>
    </source>
</evidence>
<dbReference type="EC" id="2.3.1.-" evidence="10"/>
<feature type="region of interest" description="Disordered" evidence="11">
    <location>
        <begin position="255"/>
        <end position="279"/>
    </location>
</feature>
<dbReference type="InterPro" id="IPR000089">
    <property type="entry name" value="Biotin_lipoyl"/>
</dbReference>
<dbReference type="SUPFAM" id="SSF52777">
    <property type="entry name" value="CoA-dependent acyltransferases"/>
    <property type="match status" value="1"/>
</dbReference>
<evidence type="ECO:0000256" key="11">
    <source>
        <dbReference type="SAM" id="MobiDB-lite"/>
    </source>
</evidence>
<name>A0ABD3IDP5_9MARC</name>
<dbReference type="PROSITE" id="PS00189">
    <property type="entry name" value="LIPOYL"/>
    <property type="match status" value="1"/>
</dbReference>
<evidence type="ECO:0000259" key="13">
    <source>
        <dbReference type="PROSITE" id="PS51826"/>
    </source>
</evidence>
<dbReference type="Pfam" id="PF00198">
    <property type="entry name" value="2-oxoacid_dh"/>
    <property type="match status" value="1"/>
</dbReference>
<protein>
    <recommendedName>
        <fullName evidence="10">Dihydrolipoamide acetyltransferase component of pyruvate dehydrogenase complex</fullName>
        <ecNumber evidence="10">2.3.1.-</ecNumber>
    </recommendedName>
</protein>
<dbReference type="InterPro" id="IPR004167">
    <property type="entry name" value="PSBD"/>
</dbReference>